<name>A0A1M7MEX0_9FLAO</name>
<dbReference type="STRING" id="29534.SAMN05444366_4497"/>
<dbReference type="AlphaFoldDB" id="A0A1M7MEX0"/>
<dbReference type="Proteomes" id="UP000184121">
    <property type="component" value="Unassembled WGS sequence"/>
</dbReference>
<proteinExistence type="predicted"/>
<dbReference type="RefSeq" id="WP_072976010.1">
    <property type="nucleotide sequence ID" value="NZ_FRBY01000007.1"/>
</dbReference>
<dbReference type="EMBL" id="FRBY01000007">
    <property type="protein sequence ID" value="SHM88912.1"/>
    <property type="molecule type" value="Genomic_DNA"/>
</dbReference>
<reference evidence="2" key="1">
    <citation type="submission" date="2016-11" db="EMBL/GenBank/DDBJ databases">
        <authorList>
            <person name="Varghese N."/>
            <person name="Submissions S."/>
        </authorList>
    </citation>
    <scope>NUCLEOTIDE SEQUENCE [LARGE SCALE GENOMIC DNA]</scope>
    <source>
        <strain evidence="2">DSM 1811</strain>
    </source>
</reference>
<evidence type="ECO:0000313" key="2">
    <source>
        <dbReference type="Proteomes" id="UP000184121"/>
    </source>
</evidence>
<dbReference type="OrthoDB" id="1356743at2"/>
<sequence>MKKAKKYKIINKSFNLNQRLEKIENLLLLNESQIYLSSLERCKSSYSKSELAILFYILMDEGLLFFDPSDVKKNRISFQEFISANFTYRDNEGVQKKITRISRQFSECKGYTYKEKQIKFLDDLIGILMERKRKLENW</sequence>
<protein>
    <submittedName>
        <fullName evidence="1">Uncharacterized protein</fullName>
    </submittedName>
</protein>
<organism evidence="1 2">
    <name type="scientific">Flavobacterium saccharophilum</name>
    <dbReference type="NCBI Taxonomy" id="29534"/>
    <lineage>
        <taxon>Bacteria</taxon>
        <taxon>Pseudomonadati</taxon>
        <taxon>Bacteroidota</taxon>
        <taxon>Flavobacteriia</taxon>
        <taxon>Flavobacteriales</taxon>
        <taxon>Flavobacteriaceae</taxon>
        <taxon>Flavobacterium</taxon>
    </lineage>
</organism>
<gene>
    <name evidence="1" type="ORF">SAMN05444366_4497</name>
</gene>
<evidence type="ECO:0000313" key="1">
    <source>
        <dbReference type="EMBL" id="SHM88912.1"/>
    </source>
</evidence>
<keyword evidence="2" id="KW-1185">Reference proteome</keyword>
<accession>A0A1M7MEX0</accession>